<feature type="compositionally biased region" description="Low complexity" evidence="1">
    <location>
        <begin position="71"/>
        <end position="85"/>
    </location>
</feature>
<keyword evidence="3" id="KW-1185">Reference proteome</keyword>
<sequence>MSRTDRSGSEVWTQQQNQGLGAVTVGVGAQGQDPWIPGSSPSLRRAADGCLHDGVLGDAPTLLDASIHMGSSSTKPMSSSPHSNSCLASTSSPIPTLPLEPKMGPAVFGYKSIFRSFLPQALLWWEPGSQLLSNVSQPGSFLYQSGARR</sequence>
<dbReference type="EMBL" id="MU006563">
    <property type="protein sequence ID" value="KAF2750858.1"/>
    <property type="molecule type" value="Genomic_DNA"/>
</dbReference>
<gene>
    <name evidence="2" type="ORF">M011DRAFT_185935</name>
</gene>
<evidence type="ECO:0000313" key="3">
    <source>
        <dbReference type="Proteomes" id="UP000799440"/>
    </source>
</evidence>
<name>A0A6A6VJR4_9PLEO</name>
<reference evidence="2" key="1">
    <citation type="journal article" date="2020" name="Stud. Mycol.">
        <title>101 Dothideomycetes genomes: a test case for predicting lifestyles and emergence of pathogens.</title>
        <authorList>
            <person name="Haridas S."/>
            <person name="Albert R."/>
            <person name="Binder M."/>
            <person name="Bloem J."/>
            <person name="Labutti K."/>
            <person name="Salamov A."/>
            <person name="Andreopoulos B."/>
            <person name="Baker S."/>
            <person name="Barry K."/>
            <person name="Bills G."/>
            <person name="Bluhm B."/>
            <person name="Cannon C."/>
            <person name="Castanera R."/>
            <person name="Culley D."/>
            <person name="Daum C."/>
            <person name="Ezra D."/>
            <person name="Gonzalez J."/>
            <person name="Henrissat B."/>
            <person name="Kuo A."/>
            <person name="Liang C."/>
            <person name="Lipzen A."/>
            <person name="Lutzoni F."/>
            <person name="Magnuson J."/>
            <person name="Mondo S."/>
            <person name="Nolan M."/>
            <person name="Ohm R."/>
            <person name="Pangilinan J."/>
            <person name="Park H.-J."/>
            <person name="Ramirez L."/>
            <person name="Alfaro M."/>
            <person name="Sun H."/>
            <person name="Tritt A."/>
            <person name="Yoshinaga Y."/>
            <person name="Zwiers L.-H."/>
            <person name="Turgeon B."/>
            <person name="Goodwin S."/>
            <person name="Spatafora J."/>
            <person name="Crous P."/>
            <person name="Grigoriev I."/>
        </authorList>
    </citation>
    <scope>NUCLEOTIDE SEQUENCE</scope>
    <source>
        <strain evidence="2">CBS 119925</strain>
    </source>
</reference>
<organism evidence="2 3">
    <name type="scientific">Sporormia fimetaria CBS 119925</name>
    <dbReference type="NCBI Taxonomy" id="1340428"/>
    <lineage>
        <taxon>Eukaryota</taxon>
        <taxon>Fungi</taxon>
        <taxon>Dikarya</taxon>
        <taxon>Ascomycota</taxon>
        <taxon>Pezizomycotina</taxon>
        <taxon>Dothideomycetes</taxon>
        <taxon>Pleosporomycetidae</taxon>
        <taxon>Pleosporales</taxon>
        <taxon>Sporormiaceae</taxon>
        <taxon>Sporormia</taxon>
    </lineage>
</organism>
<dbReference type="AlphaFoldDB" id="A0A6A6VJR4"/>
<accession>A0A6A6VJR4</accession>
<proteinExistence type="predicted"/>
<feature type="region of interest" description="Disordered" evidence="1">
    <location>
        <begin position="66"/>
        <end position="95"/>
    </location>
</feature>
<evidence type="ECO:0000313" key="2">
    <source>
        <dbReference type="EMBL" id="KAF2750858.1"/>
    </source>
</evidence>
<protein>
    <submittedName>
        <fullName evidence="2">Uncharacterized protein</fullName>
    </submittedName>
</protein>
<dbReference type="Proteomes" id="UP000799440">
    <property type="component" value="Unassembled WGS sequence"/>
</dbReference>
<evidence type="ECO:0000256" key="1">
    <source>
        <dbReference type="SAM" id="MobiDB-lite"/>
    </source>
</evidence>